<evidence type="ECO:0000313" key="1">
    <source>
        <dbReference type="EMBL" id="SFE35549.1"/>
    </source>
</evidence>
<accession>A0A1I1ZV91</accession>
<dbReference type="PANTHER" id="PTHR17985">
    <property type="entry name" value="SER/THR-RICH PROTEIN T10 IN DGCR REGION"/>
    <property type="match status" value="1"/>
</dbReference>
<dbReference type="InterPro" id="IPR008551">
    <property type="entry name" value="TANGO2"/>
</dbReference>
<dbReference type="PANTHER" id="PTHR17985:SF8">
    <property type="entry name" value="TRANSPORT AND GOLGI ORGANIZATION PROTEIN 2 HOMOLOG"/>
    <property type="match status" value="1"/>
</dbReference>
<name>A0A1I1ZV91_9BACI</name>
<dbReference type="EMBL" id="FONT01000001">
    <property type="protein sequence ID" value="SFE35549.1"/>
    <property type="molecule type" value="Genomic_DNA"/>
</dbReference>
<dbReference type="RefSeq" id="WP_091656802.1">
    <property type="nucleotide sequence ID" value="NZ_FONT01000001.1"/>
</dbReference>
<dbReference type="OrthoDB" id="4380123at2"/>
<dbReference type="Proteomes" id="UP000199516">
    <property type="component" value="Unassembled WGS sequence"/>
</dbReference>
<gene>
    <name evidence="1" type="ORF">SAMN05192532_101463</name>
</gene>
<protein>
    <submittedName>
        <fullName evidence="1">Uncharacterized conserved protein, contains NRDE domain</fullName>
    </submittedName>
</protein>
<reference evidence="1 2" key="1">
    <citation type="submission" date="2016-10" db="EMBL/GenBank/DDBJ databases">
        <authorList>
            <person name="de Groot N.N."/>
        </authorList>
    </citation>
    <scope>NUCLEOTIDE SEQUENCE [LARGE SCALE GENOMIC DNA]</scope>
    <source>
        <strain evidence="1 2">DSM 23995</strain>
    </source>
</reference>
<sequence>MCLIVFSFQASETFPLVVAANRDEFYQRPASPLHQWKGGNIIAGRDEEKGGTWMGVTKEGRFAAVTNIRKREEAFFSRSRGELVTGFLEAEEPANYLTSVQLGGDRYAGFNFIAGGSEELSYATNQQKEMTSVSPGIYGVSNAALNTPWPKVNKAKKRFSEIIEHSSHELKVNELFDMLSDRENAPKNELPDTGVGEELEHSLSPIFINMSGYGTRAQTVFAVRNDGFALMEERTFGENGEFLFKNRLTWNTREKTSEE</sequence>
<evidence type="ECO:0000313" key="2">
    <source>
        <dbReference type="Proteomes" id="UP000199516"/>
    </source>
</evidence>
<proteinExistence type="predicted"/>
<dbReference type="AlphaFoldDB" id="A0A1I1ZV91"/>
<keyword evidence="2" id="KW-1185">Reference proteome</keyword>
<dbReference type="STRING" id="930128.SAMN05192532_101463"/>
<dbReference type="Pfam" id="PF05742">
    <property type="entry name" value="TANGO2"/>
    <property type="match status" value="1"/>
</dbReference>
<organism evidence="1 2">
    <name type="scientific">Alteribacillus iranensis</name>
    <dbReference type="NCBI Taxonomy" id="930128"/>
    <lineage>
        <taxon>Bacteria</taxon>
        <taxon>Bacillati</taxon>
        <taxon>Bacillota</taxon>
        <taxon>Bacilli</taxon>
        <taxon>Bacillales</taxon>
        <taxon>Bacillaceae</taxon>
        <taxon>Alteribacillus</taxon>
    </lineage>
</organism>